<sequence length="176" mass="19675">MSYSARGAHLICTLEHSTWAVDNQLYVASCSPSRIQPVCFLDMGVTPLWLDRWSEIIATTGQESVHCRVIMLRFNGQVNGMKEKNPSDNKDPANLHEVDIQSDDPGNLVGRVGPTMGSIIYNLISPYGFEVIPNDKSNRNAYWGIIQEDSSGGRIYLWFQLWLSNSSDVVLVVDLV</sequence>
<dbReference type="GO" id="GO:0016787">
    <property type="term" value="F:hydrolase activity"/>
    <property type="evidence" value="ECO:0007669"/>
    <property type="project" value="UniProtKB-KW"/>
</dbReference>
<reference evidence="1 2" key="1">
    <citation type="journal article" date="2021" name="BMC Genomics">
        <title>Datura genome reveals duplications of psychoactive alkaloid biosynthetic genes and high mutation rate following tissue culture.</title>
        <authorList>
            <person name="Rajewski A."/>
            <person name="Carter-House D."/>
            <person name="Stajich J."/>
            <person name="Litt A."/>
        </authorList>
    </citation>
    <scope>NUCLEOTIDE SEQUENCE [LARGE SCALE GENOMIC DNA]</scope>
    <source>
        <strain evidence="1">AR-01</strain>
    </source>
</reference>
<keyword evidence="1" id="KW-0378">Hydrolase</keyword>
<comment type="caution">
    <text evidence="1">The sequence shown here is derived from an EMBL/GenBank/DDBJ whole genome shotgun (WGS) entry which is preliminary data.</text>
</comment>
<organism evidence="1 2">
    <name type="scientific">Datura stramonium</name>
    <name type="common">Jimsonweed</name>
    <name type="synonym">Common thornapple</name>
    <dbReference type="NCBI Taxonomy" id="4076"/>
    <lineage>
        <taxon>Eukaryota</taxon>
        <taxon>Viridiplantae</taxon>
        <taxon>Streptophyta</taxon>
        <taxon>Embryophyta</taxon>
        <taxon>Tracheophyta</taxon>
        <taxon>Spermatophyta</taxon>
        <taxon>Magnoliopsida</taxon>
        <taxon>eudicotyledons</taxon>
        <taxon>Gunneridae</taxon>
        <taxon>Pentapetalae</taxon>
        <taxon>asterids</taxon>
        <taxon>lamiids</taxon>
        <taxon>Solanales</taxon>
        <taxon>Solanaceae</taxon>
        <taxon>Solanoideae</taxon>
        <taxon>Datureae</taxon>
        <taxon>Datura</taxon>
    </lineage>
</organism>
<evidence type="ECO:0000313" key="2">
    <source>
        <dbReference type="Proteomes" id="UP000823775"/>
    </source>
</evidence>
<dbReference type="Proteomes" id="UP000823775">
    <property type="component" value="Unassembled WGS sequence"/>
</dbReference>
<evidence type="ECO:0000313" key="1">
    <source>
        <dbReference type="EMBL" id="MCD7451477.1"/>
    </source>
</evidence>
<gene>
    <name evidence="1" type="primary">NIT2_2</name>
    <name evidence="1" type="ORF">HAX54_012146</name>
</gene>
<dbReference type="EMBL" id="JACEIK010000170">
    <property type="protein sequence ID" value="MCD7451477.1"/>
    <property type="molecule type" value="Genomic_DNA"/>
</dbReference>
<proteinExistence type="predicted"/>
<name>A0ABS8RXZ7_DATST</name>
<protein>
    <submittedName>
        <fullName evidence="1">Carbon-nitrogen hydrolase</fullName>
    </submittedName>
</protein>
<keyword evidence="2" id="KW-1185">Reference proteome</keyword>
<accession>A0ABS8RXZ7</accession>